<evidence type="ECO:0000256" key="6">
    <source>
        <dbReference type="ARBA" id="ARBA00023146"/>
    </source>
</evidence>
<dbReference type="InterPro" id="IPR022380">
    <property type="entry name" value="Glu-Q_tRNA(Asp)_Synthase"/>
</dbReference>
<keyword evidence="6 7" id="KW-0030">Aminoacyl-tRNA synthetase</keyword>
<dbReference type="GO" id="GO:0004818">
    <property type="term" value="F:glutamate-tRNA ligase activity"/>
    <property type="evidence" value="ECO:0007669"/>
    <property type="project" value="TreeGrafter"/>
</dbReference>
<dbReference type="PRINTS" id="PR00987">
    <property type="entry name" value="TRNASYNTHGLU"/>
</dbReference>
<dbReference type="InterPro" id="IPR049940">
    <property type="entry name" value="GluQ/Sye"/>
</dbReference>
<comment type="function">
    <text evidence="7">Catalyzes the tRNA-independent activation of glutamate in presence of ATP and the subsequent transfer of glutamate onto a tRNA(Asp). Glutamate is transferred on the 2-amino-5-(4,5-dihydroxy-2-cyclopenten-1-yl) moiety of the queuosine in the wobble position of the QUC anticodon.</text>
</comment>
<dbReference type="GO" id="GO:0005829">
    <property type="term" value="C:cytosol"/>
    <property type="evidence" value="ECO:0007669"/>
    <property type="project" value="TreeGrafter"/>
</dbReference>
<evidence type="ECO:0000256" key="3">
    <source>
        <dbReference type="ARBA" id="ARBA00022741"/>
    </source>
</evidence>
<organism evidence="10 11">
    <name type="scientific">Idiomarina fontislapidosi</name>
    <dbReference type="NCBI Taxonomy" id="263723"/>
    <lineage>
        <taxon>Bacteria</taxon>
        <taxon>Pseudomonadati</taxon>
        <taxon>Pseudomonadota</taxon>
        <taxon>Gammaproteobacteria</taxon>
        <taxon>Alteromonadales</taxon>
        <taxon>Idiomarinaceae</taxon>
        <taxon>Idiomarina</taxon>
    </lineage>
</organism>
<gene>
    <name evidence="7" type="primary">gluQ</name>
    <name evidence="10" type="ORF">CWE25_05550</name>
</gene>
<evidence type="ECO:0000256" key="5">
    <source>
        <dbReference type="ARBA" id="ARBA00022840"/>
    </source>
</evidence>
<dbReference type="EC" id="6.1.1.-" evidence="7"/>
<feature type="binding site" evidence="7">
    <location>
        <position position="195"/>
    </location>
    <ligand>
        <name>L-glutamate</name>
        <dbReference type="ChEBI" id="CHEBI:29985"/>
    </ligand>
</feature>
<feature type="short sequence motif" description="'KMSKS' region" evidence="7">
    <location>
        <begin position="233"/>
        <end position="237"/>
    </location>
</feature>
<evidence type="ECO:0000256" key="8">
    <source>
        <dbReference type="RuleBase" id="RU363037"/>
    </source>
</evidence>
<dbReference type="GO" id="GO:0006424">
    <property type="term" value="P:glutamyl-tRNA aminoacylation"/>
    <property type="evidence" value="ECO:0007669"/>
    <property type="project" value="InterPro"/>
</dbReference>
<accession>A0A432Y8F5</accession>
<dbReference type="PANTHER" id="PTHR43311:SF1">
    <property type="entry name" value="GLUTAMYL-Q TRNA(ASP) SYNTHETASE"/>
    <property type="match status" value="1"/>
</dbReference>
<feature type="binding site" evidence="7">
    <location>
        <position position="108"/>
    </location>
    <ligand>
        <name>Zn(2+)</name>
        <dbReference type="ChEBI" id="CHEBI:29105"/>
    </ligand>
</feature>
<feature type="binding site" evidence="7">
    <location>
        <position position="106"/>
    </location>
    <ligand>
        <name>Zn(2+)</name>
        <dbReference type="ChEBI" id="CHEBI:29105"/>
    </ligand>
</feature>
<feature type="binding site" evidence="7">
    <location>
        <position position="236"/>
    </location>
    <ligand>
        <name>ATP</name>
        <dbReference type="ChEBI" id="CHEBI:30616"/>
    </ligand>
</feature>
<evidence type="ECO:0000313" key="11">
    <source>
        <dbReference type="Proteomes" id="UP000287330"/>
    </source>
</evidence>
<dbReference type="Gene3D" id="3.40.50.620">
    <property type="entry name" value="HUPs"/>
    <property type="match status" value="1"/>
</dbReference>
<dbReference type="PANTHER" id="PTHR43311">
    <property type="entry name" value="GLUTAMATE--TRNA LIGASE"/>
    <property type="match status" value="1"/>
</dbReference>
<feature type="binding site" evidence="7">
    <location>
        <position position="177"/>
    </location>
    <ligand>
        <name>L-glutamate</name>
        <dbReference type="ChEBI" id="CHEBI:29985"/>
    </ligand>
</feature>
<protein>
    <recommendedName>
        <fullName evidence="7">Glutamyl-Q tRNA(Asp) synthetase</fullName>
        <shortName evidence="7">Glu-Q-RSs</shortName>
        <ecNumber evidence="7">6.1.1.-</ecNumber>
    </recommendedName>
</protein>
<evidence type="ECO:0000256" key="7">
    <source>
        <dbReference type="HAMAP-Rule" id="MF_01428"/>
    </source>
</evidence>
<evidence type="ECO:0000256" key="4">
    <source>
        <dbReference type="ARBA" id="ARBA00022833"/>
    </source>
</evidence>
<reference evidence="11" key="1">
    <citation type="journal article" date="2018" name="Front. Microbiol.">
        <title>Genome-Based Analysis Reveals the Taxonomy and Diversity of the Family Idiomarinaceae.</title>
        <authorList>
            <person name="Liu Y."/>
            <person name="Lai Q."/>
            <person name="Shao Z."/>
        </authorList>
    </citation>
    <scope>NUCLEOTIDE SEQUENCE [LARGE SCALE GENOMIC DNA]</scope>
    <source>
        <strain evidence="11">F23</strain>
    </source>
</reference>
<keyword evidence="4 7" id="KW-0862">Zinc</keyword>
<dbReference type="NCBIfam" id="TIGR03838">
    <property type="entry name" value="queuosine_YadB"/>
    <property type="match status" value="1"/>
</dbReference>
<proteinExistence type="inferred from homology"/>
<sequence>MLKPIQPQSSPHYRGRFAPTPSGPLHFGSLVAALGSFLDARAHLGKWLVRIEDVDKTRAVAEADRQILDQLEAHGLVWDEPVIYQSQRDTTYADVLDSILEHTYACDCSRKQIRAHGHYYNGHCRTRQPRPAPYAIRFKNDNPHTHLFDRRHQRVEAEIEFAQEDFILRRRDGLFAYQLAVVVDDLEQGITDIVRGSDLLIPSFWQATLWQTLGGCTPRWLHLPLVTGVDGRKLSKQNHAPAIDSTQAIANLAAAAEVLSLHIGSAKDYDSVDSLLEAAVQQWQSQWQMIV</sequence>
<dbReference type="GO" id="GO:0008270">
    <property type="term" value="F:zinc ion binding"/>
    <property type="evidence" value="ECO:0007669"/>
    <property type="project" value="UniProtKB-UniRule"/>
</dbReference>
<dbReference type="SUPFAM" id="SSF52374">
    <property type="entry name" value="Nucleotidylyl transferase"/>
    <property type="match status" value="1"/>
</dbReference>
<keyword evidence="2 7" id="KW-0479">Metal-binding</keyword>
<dbReference type="Proteomes" id="UP000287330">
    <property type="component" value="Unassembled WGS sequence"/>
</dbReference>
<dbReference type="AlphaFoldDB" id="A0A432Y8F5"/>
<evidence type="ECO:0000256" key="2">
    <source>
        <dbReference type="ARBA" id="ARBA00022723"/>
    </source>
</evidence>
<feature type="short sequence motif" description="'HIGH' region" evidence="7">
    <location>
        <begin position="19"/>
        <end position="29"/>
    </location>
</feature>
<feature type="domain" description="Glutamyl/glutaminyl-tRNA synthetase class Ib catalytic" evidence="9">
    <location>
        <begin position="14"/>
        <end position="242"/>
    </location>
</feature>
<feature type="binding site" evidence="7">
    <location>
        <begin position="16"/>
        <end position="20"/>
    </location>
    <ligand>
        <name>L-glutamate</name>
        <dbReference type="ChEBI" id="CHEBI:29985"/>
    </ligand>
</feature>
<dbReference type="Pfam" id="PF00749">
    <property type="entry name" value="tRNA-synt_1c"/>
    <property type="match status" value="1"/>
</dbReference>
<keyword evidence="1 7" id="KW-0436">Ligase</keyword>
<dbReference type="GO" id="GO:0005524">
    <property type="term" value="F:ATP binding"/>
    <property type="evidence" value="ECO:0007669"/>
    <property type="project" value="UniProtKB-KW"/>
</dbReference>
<dbReference type="RefSeq" id="WP_110573728.1">
    <property type="nucleotide sequence ID" value="NZ_PIPV01000003.1"/>
</dbReference>
<keyword evidence="3 7" id="KW-0547">Nucleotide-binding</keyword>
<feature type="binding site" evidence="7">
    <location>
        <position position="120"/>
    </location>
    <ligand>
        <name>Zn(2+)</name>
        <dbReference type="ChEBI" id="CHEBI:29105"/>
    </ligand>
</feature>
<dbReference type="InterPro" id="IPR014729">
    <property type="entry name" value="Rossmann-like_a/b/a_fold"/>
</dbReference>
<dbReference type="NCBIfam" id="NF004314">
    <property type="entry name" value="PRK05710.1-3"/>
    <property type="match status" value="1"/>
</dbReference>
<keyword evidence="5 7" id="KW-0067">ATP-binding</keyword>
<dbReference type="InterPro" id="IPR000924">
    <property type="entry name" value="Glu/Gln-tRNA-synth"/>
</dbReference>
<evidence type="ECO:0000313" key="10">
    <source>
        <dbReference type="EMBL" id="RUO57136.1"/>
    </source>
</evidence>
<comment type="cofactor">
    <cofactor evidence="7">
        <name>Zn(2+)</name>
        <dbReference type="ChEBI" id="CHEBI:29105"/>
    </cofactor>
    <text evidence="7">Binds 1 zinc ion per subunit.</text>
</comment>
<comment type="similarity">
    <text evidence="7">Belongs to the class-I aminoacyl-tRNA synthetase family. GluQ subfamily.</text>
</comment>
<dbReference type="EMBL" id="PIPV01000003">
    <property type="protein sequence ID" value="RUO57136.1"/>
    <property type="molecule type" value="Genomic_DNA"/>
</dbReference>
<keyword evidence="8" id="KW-0648">Protein biosynthesis</keyword>
<evidence type="ECO:0000259" key="9">
    <source>
        <dbReference type="Pfam" id="PF00749"/>
    </source>
</evidence>
<dbReference type="HAMAP" id="MF_01428">
    <property type="entry name" value="Glu_Q_tRNA_synth"/>
    <property type="match status" value="1"/>
</dbReference>
<dbReference type="OrthoDB" id="9807503at2"/>
<dbReference type="InterPro" id="IPR020058">
    <property type="entry name" value="Glu/Gln-tRNA-synth_Ib_cat-dom"/>
</dbReference>
<keyword evidence="11" id="KW-1185">Reference proteome</keyword>
<comment type="caution">
    <text evidence="10">The sequence shown here is derived from an EMBL/GenBank/DDBJ whole genome shotgun (WGS) entry which is preliminary data.</text>
</comment>
<feature type="binding site" evidence="7">
    <location>
        <position position="52"/>
    </location>
    <ligand>
        <name>L-glutamate</name>
        <dbReference type="ChEBI" id="CHEBI:29985"/>
    </ligand>
</feature>
<feature type="binding site" evidence="7">
    <location>
        <position position="124"/>
    </location>
    <ligand>
        <name>Zn(2+)</name>
        <dbReference type="ChEBI" id="CHEBI:29105"/>
    </ligand>
</feature>
<name>A0A432Y8F5_9GAMM</name>
<evidence type="ECO:0000256" key="1">
    <source>
        <dbReference type="ARBA" id="ARBA00022598"/>
    </source>
</evidence>
<dbReference type="GO" id="GO:0006400">
    <property type="term" value="P:tRNA modification"/>
    <property type="evidence" value="ECO:0007669"/>
    <property type="project" value="InterPro"/>
</dbReference>